<accession>A0AAV9VZZ7</accession>
<feature type="coiled-coil region" evidence="1">
    <location>
        <begin position="172"/>
        <end position="199"/>
    </location>
</feature>
<keyword evidence="4" id="KW-0732">Signal</keyword>
<evidence type="ECO:0000313" key="5">
    <source>
        <dbReference type="EMBL" id="KAK6499735.1"/>
    </source>
</evidence>
<dbReference type="AlphaFoldDB" id="A0AAV9VZZ7"/>
<protein>
    <submittedName>
        <fullName evidence="5">Uncharacterized protein</fullName>
    </submittedName>
</protein>
<dbReference type="EMBL" id="JAVHJL010000007">
    <property type="protein sequence ID" value="KAK6499735.1"/>
    <property type="molecule type" value="Genomic_DNA"/>
</dbReference>
<name>A0AAV9VZZ7_9PEZI</name>
<feature type="compositionally biased region" description="Polar residues" evidence="2">
    <location>
        <begin position="80"/>
        <end position="92"/>
    </location>
</feature>
<keyword evidence="1" id="KW-0175">Coiled coil</keyword>
<evidence type="ECO:0000256" key="2">
    <source>
        <dbReference type="SAM" id="MobiDB-lite"/>
    </source>
</evidence>
<dbReference type="Proteomes" id="UP001370758">
    <property type="component" value="Unassembled WGS sequence"/>
</dbReference>
<sequence length="462" mass="48899">MKPLRLGIPLLAVIAGVAWAQPPPPDFGGGVSSTLNTELPSSSTDPIDLSSTSVKTEEAKSTDEGTDGGAGGRGPATGSVPETTIVSTSPSDSVPAATAEATSNSTPEVTGVMAQGGSNKNNGVLTGLTILFALLFAAALGLAIFFFVKRRQDRRNGYSTAYSTPETGGYSDKGANAQIETLQSQLADANRRLTSVQGSLLAAGQKQQTKDDNSLSREYTQLGTDVVGWVGNYFKASSDPINLTTELYEFLTEHIPSYQALLTSGKTKQLVVRAIVSEVLQESFENGAFFGNAMSAITPLVRTSSAPAPAINNWRSETFFLLDKSDDFSSQRKAAVSTIADKIEQLTYPLAASKQSFQGDPARYKFLEGVVQKAADFALAVGKQRANFQILSEPAGCEFGYATMDDVSQQTDVITSADGTTSHPLEGRPIQATIFPLLLKYGNESGEGYDQITILSKAKVLV</sequence>
<evidence type="ECO:0000256" key="3">
    <source>
        <dbReference type="SAM" id="Phobius"/>
    </source>
</evidence>
<gene>
    <name evidence="5" type="ORF">TWF481_010092</name>
</gene>
<keyword evidence="3" id="KW-0812">Transmembrane</keyword>
<evidence type="ECO:0000256" key="1">
    <source>
        <dbReference type="SAM" id="Coils"/>
    </source>
</evidence>
<feature type="compositionally biased region" description="Polar residues" evidence="2">
    <location>
        <begin position="32"/>
        <end position="54"/>
    </location>
</feature>
<keyword evidence="3" id="KW-0472">Membrane</keyword>
<comment type="caution">
    <text evidence="5">The sequence shown here is derived from an EMBL/GenBank/DDBJ whole genome shotgun (WGS) entry which is preliminary data.</text>
</comment>
<evidence type="ECO:0000256" key="4">
    <source>
        <dbReference type="SAM" id="SignalP"/>
    </source>
</evidence>
<keyword evidence="3" id="KW-1133">Transmembrane helix</keyword>
<feature type="region of interest" description="Disordered" evidence="2">
    <location>
        <begin position="28"/>
        <end position="108"/>
    </location>
</feature>
<feature type="signal peptide" evidence="4">
    <location>
        <begin position="1"/>
        <end position="20"/>
    </location>
</feature>
<feature type="transmembrane region" description="Helical" evidence="3">
    <location>
        <begin position="124"/>
        <end position="148"/>
    </location>
</feature>
<reference evidence="5 6" key="1">
    <citation type="submission" date="2023-08" db="EMBL/GenBank/DDBJ databases">
        <authorList>
            <person name="Palmer J.M."/>
        </authorList>
    </citation>
    <scope>NUCLEOTIDE SEQUENCE [LARGE SCALE GENOMIC DNA]</scope>
    <source>
        <strain evidence="5 6">TWF481</strain>
    </source>
</reference>
<organism evidence="5 6">
    <name type="scientific">Arthrobotrys musiformis</name>
    <dbReference type="NCBI Taxonomy" id="47236"/>
    <lineage>
        <taxon>Eukaryota</taxon>
        <taxon>Fungi</taxon>
        <taxon>Dikarya</taxon>
        <taxon>Ascomycota</taxon>
        <taxon>Pezizomycotina</taxon>
        <taxon>Orbiliomycetes</taxon>
        <taxon>Orbiliales</taxon>
        <taxon>Orbiliaceae</taxon>
        <taxon>Arthrobotrys</taxon>
    </lineage>
</organism>
<proteinExistence type="predicted"/>
<evidence type="ECO:0000313" key="6">
    <source>
        <dbReference type="Proteomes" id="UP001370758"/>
    </source>
</evidence>
<keyword evidence="6" id="KW-1185">Reference proteome</keyword>
<feature type="chain" id="PRO_5043709894" evidence="4">
    <location>
        <begin position="21"/>
        <end position="462"/>
    </location>
</feature>